<dbReference type="GeneID" id="25034986"/>
<dbReference type="Proteomes" id="UP000015464">
    <property type="component" value="Unassembled WGS sequence"/>
</dbReference>
<evidence type="ECO:0000256" key="1">
    <source>
        <dbReference type="SAM" id="Phobius"/>
    </source>
</evidence>
<dbReference type="EMBL" id="KE546992">
    <property type="protein sequence ID" value="EPY50808.1"/>
    <property type="molecule type" value="Genomic_DNA"/>
</dbReference>
<keyword evidence="1" id="KW-0472">Membrane</keyword>
<evidence type="ECO:0000313" key="3">
    <source>
        <dbReference type="Proteomes" id="UP000015464"/>
    </source>
</evidence>
<dbReference type="OMA" id="DAFFSMC"/>
<name>S9VSA6_SCHCR</name>
<keyword evidence="1" id="KW-1133">Transmembrane helix</keyword>
<feature type="transmembrane region" description="Helical" evidence="1">
    <location>
        <begin position="95"/>
        <end position="121"/>
    </location>
</feature>
<feature type="transmembrane region" description="Helical" evidence="1">
    <location>
        <begin position="39"/>
        <end position="58"/>
    </location>
</feature>
<accession>S9VSA6</accession>
<dbReference type="RefSeq" id="XP_013024283.1">
    <property type="nucleotide sequence ID" value="XM_013168829.1"/>
</dbReference>
<protein>
    <submittedName>
        <fullName evidence="2">Uncharacterized protein</fullName>
    </submittedName>
</protein>
<gene>
    <name evidence="2" type="ORF">SPOG_00654</name>
</gene>
<feature type="transmembrane region" description="Helical" evidence="1">
    <location>
        <begin position="141"/>
        <end position="164"/>
    </location>
</feature>
<dbReference type="HOGENOM" id="CLU_1497076_0_0_1"/>
<dbReference type="AlphaFoldDB" id="S9VSA6"/>
<sequence length="204" mass="23431">MNTYKQQASFFFEKQKTIMPSFSKVCTFLKSIEYVKIPCLFMFAAIVGMNLSLLYCLMRGWKHVGLWSIGTLISGFIGTFLAYKKKISWSHLLLLWSTADAFFSMCLRSCVLIYFSMNPYILCEVFSSDNIMVCSSNMQKVFMVIVAASNIYSFFQLGCCLLVFNNVIKIHSTEDMGIQYISDDMEQEVAFHNGFQLPEKPIQL</sequence>
<evidence type="ECO:0000313" key="2">
    <source>
        <dbReference type="EMBL" id="EPY50808.1"/>
    </source>
</evidence>
<feature type="transmembrane region" description="Helical" evidence="1">
    <location>
        <begin position="64"/>
        <end position="83"/>
    </location>
</feature>
<keyword evidence="3" id="KW-1185">Reference proteome</keyword>
<dbReference type="OrthoDB" id="5295447at2759"/>
<organism evidence="2 3">
    <name type="scientific">Schizosaccharomyces cryophilus (strain OY26 / ATCC MYA-4695 / CBS 11777 / NBRC 106824 / NRRL Y48691)</name>
    <name type="common">Fission yeast</name>
    <dbReference type="NCBI Taxonomy" id="653667"/>
    <lineage>
        <taxon>Eukaryota</taxon>
        <taxon>Fungi</taxon>
        <taxon>Dikarya</taxon>
        <taxon>Ascomycota</taxon>
        <taxon>Taphrinomycotina</taxon>
        <taxon>Schizosaccharomycetes</taxon>
        <taxon>Schizosaccharomycetales</taxon>
        <taxon>Schizosaccharomycetaceae</taxon>
        <taxon>Schizosaccharomyces</taxon>
    </lineage>
</organism>
<proteinExistence type="predicted"/>
<keyword evidence="1" id="KW-0812">Transmembrane</keyword>
<reference evidence="2 3" key="1">
    <citation type="journal article" date="2011" name="Science">
        <title>Comparative functional genomics of the fission yeasts.</title>
        <authorList>
            <person name="Rhind N."/>
            <person name="Chen Z."/>
            <person name="Yassour M."/>
            <person name="Thompson D.A."/>
            <person name="Haas B.J."/>
            <person name="Habib N."/>
            <person name="Wapinski I."/>
            <person name="Roy S."/>
            <person name="Lin M.F."/>
            <person name="Heiman D.I."/>
            <person name="Young S.K."/>
            <person name="Furuya K."/>
            <person name="Guo Y."/>
            <person name="Pidoux A."/>
            <person name="Chen H.M."/>
            <person name="Robbertse B."/>
            <person name="Goldberg J.M."/>
            <person name="Aoki K."/>
            <person name="Bayne E.H."/>
            <person name="Berlin A.M."/>
            <person name="Desjardins C.A."/>
            <person name="Dobbs E."/>
            <person name="Dukaj L."/>
            <person name="Fan L."/>
            <person name="FitzGerald M.G."/>
            <person name="French C."/>
            <person name="Gujja S."/>
            <person name="Hansen K."/>
            <person name="Keifenheim D."/>
            <person name="Levin J.Z."/>
            <person name="Mosher R.A."/>
            <person name="Mueller C.A."/>
            <person name="Pfiffner J."/>
            <person name="Priest M."/>
            <person name="Russ C."/>
            <person name="Smialowska A."/>
            <person name="Swoboda P."/>
            <person name="Sykes S.M."/>
            <person name="Vaughn M."/>
            <person name="Vengrova S."/>
            <person name="Yoder R."/>
            <person name="Zeng Q."/>
            <person name="Allshire R."/>
            <person name="Baulcombe D."/>
            <person name="Birren B.W."/>
            <person name="Brown W."/>
            <person name="Ekwall K."/>
            <person name="Kellis M."/>
            <person name="Leatherwood J."/>
            <person name="Levin H."/>
            <person name="Margalit H."/>
            <person name="Martienssen R."/>
            <person name="Nieduszynski C.A."/>
            <person name="Spatafora J.W."/>
            <person name="Friedman N."/>
            <person name="Dalgaard J.Z."/>
            <person name="Baumann P."/>
            <person name="Niki H."/>
            <person name="Regev A."/>
            <person name="Nusbaum C."/>
        </authorList>
    </citation>
    <scope>NUCLEOTIDE SEQUENCE [LARGE SCALE GENOMIC DNA]</scope>
    <source>
        <strain evidence="3">OY26 / ATCC MYA-4695 / CBS 11777 / NBRC 106824 / NRRL Y48691</strain>
    </source>
</reference>